<dbReference type="InterPro" id="IPR023940">
    <property type="entry name" value="DHDPR_bac"/>
</dbReference>
<evidence type="ECO:0000256" key="11">
    <source>
        <dbReference type="ARBA" id="ARBA00049080"/>
    </source>
</evidence>
<comment type="caution">
    <text evidence="16">The sequence shown here is derived from an EMBL/GenBank/DDBJ whole genome shotgun (WGS) entry which is preliminary data.</text>
</comment>
<feature type="binding site" evidence="13">
    <location>
        <begin position="140"/>
        <end position="141"/>
    </location>
    <ligand>
        <name>(S)-2,3,4,5-tetrahydrodipicolinate</name>
        <dbReference type="ChEBI" id="CHEBI:16845"/>
    </ligand>
</feature>
<dbReference type="HOGENOM" id="CLU_047479_2_2_4"/>
<keyword evidence="6 13" id="KW-0560">Oxidoreductase</keyword>
<dbReference type="SUPFAM" id="SSF51735">
    <property type="entry name" value="NAD(P)-binding Rossmann-fold domains"/>
    <property type="match status" value="1"/>
</dbReference>
<evidence type="ECO:0000256" key="12">
    <source>
        <dbReference type="ARBA" id="ARBA00049396"/>
    </source>
</evidence>
<keyword evidence="7 13" id="KW-0520">NAD</keyword>
<feature type="active site" description="Proton donor" evidence="13">
    <location>
        <position position="134"/>
    </location>
</feature>
<dbReference type="Pfam" id="PF01113">
    <property type="entry name" value="DapB_N"/>
    <property type="match status" value="1"/>
</dbReference>
<dbReference type="EMBL" id="ADMG01000044">
    <property type="protein sequence ID" value="EKB30395.1"/>
    <property type="molecule type" value="Genomic_DNA"/>
</dbReference>
<comment type="subunit">
    <text evidence="13">Homotetramer.</text>
</comment>
<dbReference type="EC" id="1.17.1.8" evidence="10 13"/>
<feature type="binding site" evidence="13">
    <location>
        <begin position="73"/>
        <end position="75"/>
    </location>
    <ligand>
        <name>NAD(+)</name>
        <dbReference type="ChEBI" id="CHEBI:57540"/>
    </ligand>
</feature>
<comment type="function">
    <text evidence="13">Catalyzes the conversion of 4-hydroxy-tetrahydrodipicolinate (HTPA) to tetrahydrodipicolinate.</text>
</comment>
<evidence type="ECO:0000256" key="7">
    <source>
        <dbReference type="ARBA" id="ARBA00023027"/>
    </source>
</evidence>
<organism evidence="16 17">
    <name type="scientific">Sutterella wadsworthensis 2_1_59BFAA</name>
    <dbReference type="NCBI Taxonomy" id="742823"/>
    <lineage>
        <taxon>Bacteria</taxon>
        <taxon>Pseudomonadati</taxon>
        <taxon>Pseudomonadota</taxon>
        <taxon>Betaproteobacteria</taxon>
        <taxon>Burkholderiales</taxon>
        <taxon>Sutterellaceae</taxon>
        <taxon>Sutterella</taxon>
    </lineage>
</organism>
<dbReference type="STRING" id="742823.HMPREF9465_02007"/>
<evidence type="ECO:0000256" key="3">
    <source>
        <dbReference type="ARBA" id="ARBA00022605"/>
    </source>
</evidence>
<dbReference type="InterPro" id="IPR000846">
    <property type="entry name" value="DapB_N"/>
</dbReference>
<gene>
    <name evidence="13" type="primary">dapB</name>
    <name evidence="16" type="ORF">HMPREF9465_02007</name>
</gene>
<comment type="catalytic activity">
    <reaction evidence="12 13">
        <text>(S)-2,3,4,5-tetrahydrodipicolinate + NAD(+) + H2O = (2S,4S)-4-hydroxy-2,3,4,5-tetrahydrodipicolinate + NADH + H(+)</text>
        <dbReference type="Rhea" id="RHEA:35323"/>
        <dbReference type="ChEBI" id="CHEBI:15377"/>
        <dbReference type="ChEBI" id="CHEBI:15378"/>
        <dbReference type="ChEBI" id="CHEBI:16845"/>
        <dbReference type="ChEBI" id="CHEBI:57540"/>
        <dbReference type="ChEBI" id="CHEBI:57945"/>
        <dbReference type="ChEBI" id="CHEBI:67139"/>
        <dbReference type="EC" id="1.17.1.8"/>
    </reaction>
</comment>
<dbReference type="InterPro" id="IPR036291">
    <property type="entry name" value="NAD(P)-bd_dom_sf"/>
</dbReference>
<feature type="binding site" evidence="13">
    <location>
        <begin position="97"/>
        <end position="100"/>
    </location>
    <ligand>
        <name>NAD(+)</name>
        <dbReference type="ChEBI" id="CHEBI:57540"/>
    </ligand>
</feature>
<dbReference type="GO" id="GO:0016726">
    <property type="term" value="F:oxidoreductase activity, acting on CH or CH2 groups, NAD or NADP as acceptor"/>
    <property type="evidence" value="ECO:0007669"/>
    <property type="project" value="UniProtKB-UniRule"/>
</dbReference>
<dbReference type="AlphaFoldDB" id="K1JFM1"/>
<keyword evidence="3 13" id="KW-0028">Amino-acid biosynthesis</keyword>
<evidence type="ECO:0000256" key="10">
    <source>
        <dbReference type="ARBA" id="ARBA00038983"/>
    </source>
</evidence>
<proteinExistence type="inferred from homology"/>
<comment type="catalytic activity">
    <reaction evidence="11 13">
        <text>(S)-2,3,4,5-tetrahydrodipicolinate + NADP(+) + H2O = (2S,4S)-4-hydroxy-2,3,4,5-tetrahydrodipicolinate + NADPH + H(+)</text>
        <dbReference type="Rhea" id="RHEA:35331"/>
        <dbReference type="ChEBI" id="CHEBI:15377"/>
        <dbReference type="ChEBI" id="CHEBI:15378"/>
        <dbReference type="ChEBI" id="CHEBI:16845"/>
        <dbReference type="ChEBI" id="CHEBI:57783"/>
        <dbReference type="ChEBI" id="CHEBI:58349"/>
        <dbReference type="ChEBI" id="CHEBI:67139"/>
        <dbReference type="EC" id="1.17.1.8"/>
    </reaction>
</comment>
<evidence type="ECO:0000256" key="2">
    <source>
        <dbReference type="ARBA" id="ARBA00022490"/>
    </source>
</evidence>
<dbReference type="Proteomes" id="UP000005835">
    <property type="component" value="Unassembled WGS sequence"/>
</dbReference>
<dbReference type="InterPro" id="IPR022664">
    <property type="entry name" value="DapB_N_CS"/>
</dbReference>
<evidence type="ECO:0000256" key="13">
    <source>
        <dbReference type="HAMAP-Rule" id="MF_00102"/>
    </source>
</evidence>
<dbReference type="HAMAP" id="MF_00102">
    <property type="entry name" value="DapB"/>
    <property type="match status" value="1"/>
</dbReference>
<dbReference type="GO" id="GO:0019877">
    <property type="term" value="P:diaminopimelate biosynthetic process"/>
    <property type="evidence" value="ECO:0007669"/>
    <property type="project" value="UniProtKB-UniRule"/>
</dbReference>
<dbReference type="PIRSF" id="PIRSF000161">
    <property type="entry name" value="DHPR"/>
    <property type="match status" value="1"/>
</dbReference>
<dbReference type="PANTHER" id="PTHR20836">
    <property type="entry name" value="DIHYDRODIPICOLINATE REDUCTASE"/>
    <property type="match status" value="1"/>
</dbReference>
<evidence type="ECO:0000256" key="1">
    <source>
        <dbReference type="ARBA" id="ARBA00006642"/>
    </source>
</evidence>
<dbReference type="Pfam" id="PF05173">
    <property type="entry name" value="DapB_C"/>
    <property type="match status" value="1"/>
</dbReference>
<feature type="domain" description="Dihydrodipicolinate reductase C-terminal" evidence="15">
    <location>
        <begin position="103"/>
        <end position="235"/>
    </location>
</feature>
<dbReference type="Gene3D" id="3.40.50.720">
    <property type="entry name" value="NAD(P)-binding Rossmann-like Domain"/>
    <property type="match status" value="1"/>
</dbReference>
<dbReference type="GO" id="GO:0051287">
    <property type="term" value="F:NAD binding"/>
    <property type="evidence" value="ECO:0007669"/>
    <property type="project" value="UniProtKB-UniRule"/>
</dbReference>
<keyword evidence="4 13" id="KW-0521">NADP</keyword>
<dbReference type="PANTHER" id="PTHR20836:SF0">
    <property type="entry name" value="4-HYDROXY-TETRAHYDRODIPICOLINATE REDUCTASE 1, CHLOROPLASTIC-RELATED"/>
    <property type="match status" value="1"/>
</dbReference>
<evidence type="ECO:0000313" key="17">
    <source>
        <dbReference type="Proteomes" id="UP000005835"/>
    </source>
</evidence>
<feature type="binding site" evidence="13">
    <location>
        <position position="32"/>
    </location>
    <ligand>
        <name>NADP(+)</name>
        <dbReference type="ChEBI" id="CHEBI:58349"/>
    </ligand>
</feature>
<dbReference type="GO" id="GO:0005737">
    <property type="term" value="C:cytoplasm"/>
    <property type="evidence" value="ECO:0007669"/>
    <property type="project" value="UniProtKB-SubCell"/>
</dbReference>
<dbReference type="SUPFAM" id="SSF55347">
    <property type="entry name" value="Glyceraldehyde-3-phosphate dehydrogenase-like, C-terminal domain"/>
    <property type="match status" value="1"/>
</dbReference>
<comment type="caution">
    <text evidence="13">Lacks conserved residue(s) required for the propagation of feature annotation.</text>
</comment>
<evidence type="ECO:0000259" key="15">
    <source>
        <dbReference type="Pfam" id="PF05173"/>
    </source>
</evidence>
<comment type="similarity">
    <text evidence="1 13">Belongs to the DapB family.</text>
</comment>
<reference evidence="16 17" key="1">
    <citation type="submission" date="2012-05" db="EMBL/GenBank/DDBJ databases">
        <title>The Genome Sequence of Sutterella wadsworthensis 2_1_59BFAA.</title>
        <authorList>
            <consortium name="The Broad Institute Genome Sequencing Platform"/>
            <person name="Earl A."/>
            <person name="Ward D."/>
            <person name="Feldgarden M."/>
            <person name="Gevers D."/>
            <person name="Daigneault M."/>
            <person name="Strauss J."/>
            <person name="Allen-Vercoe E."/>
            <person name="Walker B."/>
            <person name="Young S.K."/>
            <person name="Zeng Q."/>
            <person name="Gargeya S."/>
            <person name="Fitzgerald M."/>
            <person name="Haas B."/>
            <person name="Abouelleil A."/>
            <person name="Alvarado L."/>
            <person name="Arachchi H.M."/>
            <person name="Berlin A.M."/>
            <person name="Chapman S.B."/>
            <person name="Goldberg J."/>
            <person name="Griggs A."/>
            <person name="Gujja S."/>
            <person name="Hansen M."/>
            <person name="Howarth C."/>
            <person name="Imamovic A."/>
            <person name="Larimer J."/>
            <person name="McCowen C."/>
            <person name="Montmayeur A."/>
            <person name="Murphy C."/>
            <person name="Neiman D."/>
            <person name="Pearson M."/>
            <person name="Priest M."/>
            <person name="Roberts A."/>
            <person name="Saif S."/>
            <person name="Shea T."/>
            <person name="Sisk P."/>
            <person name="Sykes S."/>
            <person name="Wortman J."/>
            <person name="Nusbaum C."/>
            <person name="Birren B."/>
        </authorList>
    </citation>
    <scope>NUCLEOTIDE SEQUENCE [LARGE SCALE GENOMIC DNA]</scope>
    <source>
        <strain evidence="16 17">2_1_59BFAA</strain>
    </source>
</reference>
<evidence type="ECO:0000256" key="4">
    <source>
        <dbReference type="ARBA" id="ARBA00022857"/>
    </source>
</evidence>
<feature type="active site" description="Proton donor/acceptor" evidence="13">
    <location>
        <position position="130"/>
    </location>
</feature>
<comment type="subcellular location">
    <subcellularLocation>
        <location evidence="13">Cytoplasm</location>
    </subcellularLocation>
</comment>
<dbReference type="eggNOG" id="COG0289">
    <property type="taxonomic scope" value="Bacteria"/>
</dbReference>
<sequence length="242" mass="25394">MNIILIGTGRMGRLLKECALDAGDAVVGEYGRANIAELAAAPAADVAIDFSGPEALPAVAAYVARTGTPLVSGTTGYTAGEKAAVAALGEHAPVVWSANYSLGVAVLARALRLVTAALRPDFDIEVTETHHNRKKDAPSGTAKLLVEALDPAGELTPVYGREGLCGERRPDEIGIHALRGGTVAGTHSVHFFGPDEELEFTHRATSRRIFVLGALKAARALVREPKGFHSLDDLLFNTNGTH</sequence>
<dbReference type="InterPro" id="IPR022663">
    <property type="entry name" value="DapB_C"/>
</dbReference>
<feature type="binding site" evidence="13">
    <location>
        <position position="29"/>
    </location>
    <ligand>
        <name>NAD(+)</name>
        <dbReference type="ChEBI" id="CHEBI:57540"/>
    </ligand>
</feature>
<dbReference type="GO" id="GO:0050661">
    <property type="term" value="F:NADP binding"/>
    <property type="evidence" value="ECO:0007669"/>
    <property type="project" value="UniProtKB-UniRule"/>
</dbReference>
<dbReference type="RefSeq" id="WP_005436689.1">
    <property type="nucleotide sequence ID" value="NZ_JH815520.1"/>
</dbReference>
<comment type="caution">
    <text evidence="13">Was originally thought to be a dihydrodipicolinate reductase (DHDPR), catalyzing the conversion of dihydrodipicolinate to tetrahydrodipicolinate. However, it was shown in E.coli that the substrate of the enzymatic reaction is not dihydrodipicolinate (DHDP) but in fact (2S,4S)-4-hydroxy-2,3,4,5-tetrahydrodipicolinic acid (HTPA), the product released by the DapA-catalyzed reaction.</text>
</comment>
<dbReference type="CDD" id="cd02274">
    <property type="entry name" value="DHDPR_N"/>
    <property type="match status" value="1"/>
</dbReference>
<protein>
    <recommendedName>
        <fullName evidence="10 13">4-hydroxy-tetrahydrodipicolinate reductase</fullName>
        <shortName evidence="13">HTPA reductase</shortName>
        <ecNumber evidence="10 13">1.17.1.8</ecNumber>
    </recommendedName>
</protein>
<keyword evidence="5 13" id="KW-0220">Diaminopimelate biosynthesis</keyword>
<dbReference type="PATRIC" id="fig|742823.3.peg.2004"/>
<keyword evidence="17" id="KW-1185">Reference proteome</keyword>
<keyword evidence="8 13" id="KW-0457">Lysine biosynthesis</keyword>
<dbReference type="GO" id="GO:0009089">
    <property type="term" value="P:lysine biosynthetic process via diaminopimelate"/>
    <property type="evidence" value="ECO:0007669"/>
    <property type="project" value="UniProtKB-UniRule"/>
</dbReference>
<evidence type="ECO:0000256" key="8">
    <source>
        <dbReference type="ARBA" id="ARBA00023154"/>
    </source>
</evidence>
<keyword evidence="2 13" id="KW-0963">Cytoplasm</keyword>
<dbReference type="GO" id="GO:0008839">
    <property type="term" value="F:4-hydroxy-tetrahydrodipicolinate reductase"/>
    <property type="evidence" value="ECO:0007669"/>
    <property type="project" value="UniProtKB-UniRule"/>
</dbReference>
<evidence type="ECO:0000256" key="6">
    <source>
        <dbReference type="ARBA" id="ARBA00023002"/>
    </source>
</evidence>
<name>K1JFM1_9BURK</name>
<evidence type="ECO:0000313" key="16">
    <source>
        <dbReference type="EMBL" id="EKB30395.1"/>
    </source>
</evidence>
<feature type="binding site" evidence="13">
    <location>
        <position position="131"/>
    </location>
    <ligand>
        <name>(S)-2,3,4,5-tetrahydrodipicolinate</name>
        <dbReference type="ChEBI" id="CHEBI:16845"/>
    </ligand>
</feature>
<accession>K1JFM1</accession>
<dbReference type="Gene3D" id="3.30.360.10">
    <property type="entry name" value="Dihydrodipicolinate Reductase, domain 2"/>
    <property type="match status" value="1"/>
</dbReference>
<comment type="pathway">
    <text evidence="9 13">Amino-acid biosynthesis; L-lysine biosynthesis via DAP pathway; (S)-tetrahydrodipicolinate from L-aspartate: step 4/4.</text>
</comment>
<dbReference type="PROSITE" id="PS01298">
    <property type="entry name" value="DAPB"/>
    <property type="match status" value="1"/>
</dbReference>
<evidence type="ECO:0000259" key="14">
    <source>
        <dbReference type="Pfam" id="PF01113"/>
    </source>
</evidence>
<dbReference type="NCBIfam" id="TIGR00036">
    <property type="entry name" value="dapB"/>
    <property type="match status" value="1"/>
</dbReference>
<feature type="domain" description="Dihydrodipicolinate reductase N-terminal" evidence="14">
    <location>
        <begin position="1"/>
        <end position="100"/>
    </location>
</feature>
<evidence type="ECO:0000256" key="5">
    <source>
        <dbReference type="ARBA" id="ARBA00022915"/>
    </source>
</evidence>
<dbReference type="OrthoDB" id="9790352at2"/>
<evidence type="ECO:0000256" key="9">
    <source>
        <dbReference type="ARBA" id="ARBA00037922"/>
    </source>
</evidence>
<dbReference type="UniPathway" id="UPA00034">
    <property type="reaction ID" value="UER00018"/>
</dbReference>